<dbReference type="Gene3D" id="1.10.287.10">
    <property type="entry name" value="S15/NS1, RNA-binding"/>
    <property type="match status" value="1"/>
</dbReference>
<accession>A0A2U1B087</accession>
<keyword evidence="4 6" id="KW-0694">RNA-binding</keyword>
<dbReference type="OrthoDB" id="9799262at2"/>
<dbReference type="Proteomes" id="UP000245959">
    <property type="component" value="Unassembled WGS sequence"/>
</dbReference>
<keyword evidence="9" id="KW-1185">Reference proteome</keyword>
<dbReference type="Gene3D" id="6.10.250.3130">
    <property type="match status" value="1"/>
</dbReference>
<dbReference type="GO" id="GO:0019843">
    <property type="term" value="F:rRNA binding"/>
    <property type="evidence" value="ECO:0007669"/>
    <property type="project" value="UniProtKB-UniRule"/>
</dbReference>
<reference evidence="7 10" key="2">
    <citation type="submission" date="2020-04" db="EMBL/GenBank/DDBJ databases">
        <authorList>
            <person name="Hitch T.C.A."/>
            <person name="Wylensek D."/>
            <person name="Clavel T."/>
        </authorList>
    </citation>
    <scope>NUCLEOTIDE SEQUENCE [LARGE SCALE GENOMIC DNA]</scope>
    <source>
        <strain evidence="7 10">COR2-253-APC-1A</strain>
    </source>
</reference>
<evidence type="ECO:0000256" key="6">
    <source>
        <dbReference type="RuleBase" id="RU004524"/>
    </source>
</evidence>
<evidence type="ECO:0000313" key="10">
    <source>
        <dbReference type="Proteomes" id="UP000576225"/>
    </source>
</evidence>
<dbReference type="SMART" id="SM01387">
    <property type="entry name" value="Ribosomal_S15"/>
    <property type="match status" value="1"/>
</dbReference>
<dbReference type="Proteomes" id="UP000576225">
    <property type="component" value="Unassembled WGS sequence"/>
</dbReference>
<evidence type="ECO:0000256" key="1">
    <source>
        <dbReference type="ARBA" id="ARBA00022980"/>
    </source>
</evidence>
<dbReference type="GeneID" id="78295250"/>
<dbReference type="HAMAP" id="MF_01343_B">
    <property type="entry name" value="Ribosomal_uS15_B"/>
    <property type="match status" value="1"/>
</dbReference>
<protein>
    <recommendedName>
        <fullName evidence="4">Small ribosomal subunit protein uS15</fullName>
    </recommendedName>
</protein>
<dbReference type="Pfam" id="PF00312">
    <property type="entry name" value="Ribosomal_S15"/>
    <property type="match status" value="1"/>
</dbReference>
<dbReference type="EMBL" id="QEKH01000012">
    <property type="protein sequence ID" value="PVY42104.1"/>
    <property type="molecule type" value="Genomic_DNA"/>
</dbReference>
<evidence type="ECO:0000256" key="4">
    <source>
        <dbReference type="HAMAP-Rule" id="MF_01343"/>
    </source>
</evidence>
<comment type="similarity">
    <text evidence="4 5">Belongs to the universal ribosomal protein uS15 family.</text>
</comment>
<keyword evidence="2 4" id="KW-0687">Ribonucleoprotein</keyword>
<dbReference type="InterPro" id="IPR005290">
    <property type="entry name" value="Ribosomal_uS15_bac-type"/>
</dbReference>
<evidence type="ECO:0000313" key="9">
    <source>
        <dbReference type="Proteomes" id="UP000245959"/>
    </source>
</evidence>
<dbReference type="PANTHER" id="PTHR23321:SF26">
    <property type="entry name" value="SMALL RIBOSOMAL SUBUNIT PROTEIN US15M"/>
    <property type="match status" value="1"/>
</dbReference>
<dbReference type="PANTHER" id="PTHR23321">
    <property type="entry name" value="RIBOSOMAL PROTEIN S15, BACTERIAL AND ORGANELLAR"/>
    <property type="match status" value="1"/>
</dbReference>
<evidence type="ECO:0000313" key="8">
    <source>
        <dbReference type="EMBL" id="PVY42104.1"/>
    </source>
</evidence>
<evidence type="ECO:0000256" key="5">
    <source>
        <dbReference type="RuleBase" id="RU003919"/>
    </source>
</evidence>
<comment type="function">
    <text evidence="4">Forms an intersubunit bridge (bridge B4) with the 23S rRNA of the 50S subunit in the ribosome.</text>
</comment>
<dbReference type="NCBIfam" id="TIGR00952">
    <property type="entry name" value="S15_bact"/>
    <property type="match status" value="1"/>
</dbReference>
<dbReference type="InterPro" id="IPR000589">
    <property type="entry name" value="Ribosomal_uS15"/>
</dbReference>
<dbReference type="FunFam" id="1.10.287.10:FF:000002">
    <property type="entry name" value="30S ribosomal protein S15"/>
    <property type="match status" value="1"/>
</dbReference>
<dbReference type="GO" id="GO:0022627">
    <property type="term" value="C:cytosolic small ribosomal subunit"/>
    <property type="evidence" value="ECO:0007669"/>
    <property type="project" value="TreeGrafter"/>
</dbReference>
<comment type="caution">
    <text evidence="8">The sequence shown here is derived from an EMBL/GenBank/DDBJ whole genome shotgun (WGS) entry which is preliminary data.</text>
</comment>
<proteinExistence type="inferred from homology"/>
<comment type="function">
    <text evidence="4 6">One of the primary rRNA binding proteins, it binds directly to 16S rRNA where it helps nucleate assembly of the platform of the 30S subunit by binding and bridging several RNA helices of the 16S rRNA.</text>
</comment>
<dbReference type="GO" id="GO:0003735">
    <property type="term" value="F:structural constituent of ribosome"/>
    <property type="evidence" value="ECO:0007669"/>
    <property type="project" value="InterPro"/>
</dbReference>
<dbReference type="GO" id="GO:0006412">
    <property type="term" value="P:translation"/>
    <property type="evidence" value="ECO:0007669"/>
    <property type="project" value="UniProtKB-UniRule"/>
</dbReference>
<organism evidence="8 9">
    <name type="scientific">Victivallis vadensis</name>
    <dbReference type="NCBI Taxonomy" id="172901"/>
    <lineage>
        <taxon>Bacteria</taxon>
        <taxon>Pseudomonadati</taxon>
        <taxon>Lentisphaerota</taxon>
        <taxon>Lentisphaeria</taxon>
        <taxon>Victivallales</taxon>
        <taxon>Victivallaceae</taxon>
        <taxon>Victivallis</taxon>
    </lineage>
</organism>
<dbReference type="RefSeq" id="WP_116883943.1">
    <property type="nucleotide sequence ID" value="NZ_CABMMC010000071.1"/>
</dbReference>
<dbReference type="InterPro" id="IPR009068">
    <property type="entry name" value="uS15_NS1_RNA-bd_sf"/>
</dbReference>
<dbReference type="PROSITE" id="PS00362">
    <property type="entry name" value="RIBOSOMAL_S15"/>
    <property type="match status" value="1"/>
</dbReference>
<evidence type="ECO:0000256" key="2">
    <source>
        <dbReference type="ARBA" id="ARBA00023274"/>
    </source>
</evidence>
<evidence type="ECO:0000256" key="3">
    <source>
        <dbReference type="ARBA" id="ARBA00064542"/>
    </source>
</evidence>
<keyword evidence="1 4" id="KW-0689">Ribosomal protein</keyword>
<keyword evidence="4 6" id="KW-0699">rRNA-binding</keyword>
<dbReference type="EMBL" id="JABAEW010000086">
    <property type="protein sequence ID" value="NMD89200.1"/>
    <property type="molecule type" value="Genomic_DNA"/>
</dbReference>
<dbReference type="SUPFAM" id="SSF47060">
    <property type="entry name" value="S15/NS1 RNA-binding domain"/>
    <property type="match status" value="1"/>
</dbReference>
<sequence length="89" mass="10195">MDKAQRTEIIKKFARKEGDTGSPEVQIAILSARISELTEHLKANFKDHSTRRGLLAMVALRKKLLSYLARENRAKYLEITETLGIRRAK</sequence>
<dbReference type="AlphaFoldDB" id="A0A2U1B087"/>
<reference evidence="8 9" key="1">
    <citation type="submission" date="2018-04" db="EMBL/GenBank/DDBJ databases">
        <title>Genomic Encyclopedia of Type Strains, Phase IV (KMG-IV): sequencing the most valuable type-strain genomes for metagenomic binning, comparative biology and taxonomic classification.</title>
        <authorList>
            <person name="Goeker M."/>
        </authorList>
    </citation>
    <scope>NUCLEOTIDE SEQUENCE [LARGE SCALE GENOMIC DNA]</scope>
    <source>
        <strain evidence="8 9">DSM 14823</strain>
    </source>
</reference>
<dbReference type="CDD" id="cd00353">
    <property type="entry name" value="Ribosomal_S15p_S13e"/>
    <property type="match status" value="1"/>
</dbReference>
<evidence type="ECO:0000313" key="7">
    <source>
        <dbReference type="EMBL" id="NMD89200.1"/>
    </source>
</evidence>
<name>A0A2U1B087_9BACT</name>
<gene>
    <name evidence="4 7" type="primary">rpsO</name>
    <name evidence="8" type="ORF">C8D82_112101</name>
    <name evidence="7" type="ORF">HF882_21675</name>
</gene>
<comment type="subunit">
    <text evidence="3 4">Part of the 30S ribosomal subunit. Forms a bridge to the 50S subunit in the 70S ribosome, contacting the 23S rRNA.</text>
</comment>